<reference evidence="4" key="1">
    <citation type="journal article" date="2019" name="Int. J. Syst. Evol. Microbiol.">
        <title>The Global Catalogue of Microorganisms (GCM) 10K type strain sequencing project: providing services to taxonomists for standard genome sequencing and annotation.</title>
        <authorList>
            <consortium name="The Broad Institute Genomics Platform"/>
            <consortium name="The Broad Institute Genome Sequencing Center for Infectious Disease"/>
            <person name="Wu L."/>
            <person name="Ma J."/>
        </authorList>
    </citation>
    <scope>NUCLEOTIDE SEQUENCE [LARGE SCALE GENOMIC DNA]</scope>
    <source>
        <strain evidence="4">JCM 11650</strain>
    </source>
</reference>
<feature type="domain" description="Thioredoxin-like fold" evidence="2">
    <location>
        <begin position="91"/>
        <end position="250"/>
    </location>
</feature>
<keyword evidence="1" id="KW-1133">Transmembrane helix</keyword>
<sequence length="270" mass="28927">MASGSPKSASERREAQREALRQQRQAELRRQRSVRIIIIAVITVIALALLSVAGLFIYRAATADKQPVTMPTGVSEDAPYLSFGAEEGSGAPVVDLNLDFMCPYCGQFDGVNSADIQELVENDQMTLHLTPRRFLDANSTSGDYSTRAANALVCVYEENPDNALAFTTLMYENQPAEGSAGLTDDQILEYAKQAGASDEVSSCMSSKTYWGYVRKAAEPYGADLASSTPYVAIDGTVFEDYYTEGAFKQAVLEAAGSSASDTGGASDSGR</sequence>
<dbReference type="RefSeq" id="WP_137771512.1">
    <property type="nucleotide sequence ID" value="NZ_BAAAIS010000006.1"/>
</dbReference>
<evidence type="ECO:0000259" key="2">
    <source>
        <dbReference type="Pfam" id="PF13462"/>
    </source>
</evidence>
<evidence type="ECO:0000256" key="1">
    <source>
        <dbReference type="SAM" id="Phobius"/>
    </source>
</evidence>
<organism evidence="3 4">
    <name type="scientific">Brachybacterium rhamnosum</name>
    <dbReference type="NCBI Taxonomy" id="173361"/>
    <lineage>
        <taxon>Bacteria</taxon>
        <taxon>Bacillati</taxon>
        <taxon>Actinomycetota</taxon>
        <taxon>Actinomycetes</taxon>
        <taxon>Micrococcales</taxon>
        <taxon>Dermabacteraceae</taxon>
        <taxon>Brachybacterium</taxon>
    </lineage>
</organism>
<dbReference type="Pfam" id="PF13462">
    <property type="entry name" value="Thioredoxin_4"/>
    <property type="match status" value="1"/>
</dbReference>
<keyword evidence="4" id="KW-1185">Reference proteome</keyword>
<protein>
    <submittedName>
        <fullName evidence="3">DsbA family protein</fullName>
    </submittedName>
</protein>
<dbReference type="EMBL" id="JBHUFL010000011">
    <property type="protein sequence ID" value="MFD1836672.1"/>
    <property type="molecule type" value="Genomic_DNA"/>
</dbReference>
<evidence type="ECO:0000313" key="4">
    <source>
        <dbReference type="Proteomes" id="UP001597280"/>
    </source>
</evidence>
<dbReference type="Gene3D" id="3.40.30.10">
    <property type="entry name" value="Glutaredoxin"/>
    <property type="match status" value="1"/>
</dbReference>
<gene>
    <name evidence="3" type="ORF">ACFSDA_16555</name>
</gene>
<accession>A0ABW4Q2G1</accession>
<name>A0ABW4Q2G1_9MICO</name>
<dbReference type="Proteomes" id="UP001597280">
    <property type="component" value="Unassembled WGS sequence"/>
</dbReference>
<comment type="caution">
    <text evidence="3">The sequence shown here is derived from an EMBL/GenBank/DDBJ whole genome shotgun (WGS) entry which is preliminary data.</text>
</comment>
<proteinExistence type="predicted"/>
<keyword evidence="1" id="KW-0472">Membrane</keyword>
<dbReference type="InterPro" id="IPR036249">
    <property type="entry name" value="Thioredoxin-like_sf"/>
</dbReference>
<evidence type="ECO:0000313" key="3">
    <source>
        <dbReference type="EMBL" id="MFD1836672.1"/>
    </source>
</evidence>
<keyword evidence="1" id="KW-0812">Transmembrane</keyword>
<dbReference type="InterPro" id="IPR012336">
    <property type="entry name" value="Thioredoxin-like_fold"/>
</dbReference>
<dbReference type="SUPFAM" id="SSF52833">
    <property type="entry name" value="Thioredoxin-like"/>
    <property type="match status" value="1"/>
</dbReference>
<feature type="transmembrane region" description="Helical" evidence="1">
    <location>
        <begin position="34"/>
        <end position="58"/>
    </location>
</feature>